<evidence type="ECO:0000256" key="9">
    <source>
        <dbReference type="ARBA" id="ARBA00023136"/>
    </source>
</evidence>
<dbReference type="OMA" id="RYEYARE"/>
<evidence type="ECO:0000313" key="12">
    <source>
        <dbReference type="Proteomes" id="UP000007148"/>
    </source>
</evidence>
<name>G4T5E2_SERID</name>
<gene>
    <name evidence="11" type="ORF">PIIN_00220</name>
</gene>
<keyword evidence="6 10" id="KW-0732">Signal</keyword>
<feature type="signal peptide" evidence="10">
    <location>
        <begin position="1"/>
        <end position="19"/>
    </location>
</feature>
<evidence type="ECO:0000256" key="1">
    <source>
        <dbReference type="ARBA" id="ARBA00002791"/>
    </source>
</evidence>
<keyword evidence="7 10" id="KW-0256">Endoplasmic reticulum</keyword>
<dbReference type="GO" id="GO:0016740">
    <property type="term" value="F:transferase activity"/>
    <property type="evidence" value="ECO:0007669"/>
    <property type="project" value="UniProtKB-KW"/>
</dbReference>
<keyword evidence="9 10" id="KW-0472">Membrane</keyword>
<keyword evidence="5 10" id="KW-0812">Transmembrane</keyword>
<feature type="transmembrane region" description="Helical" evidence="10">
    <location>
        <begin position="466"/>
        <end position="485"/>
    </location>
</feature>
<evidence type="ECO:0000256" key="6">
    <source>
        <dbReference type="ARBA" id="ARBA00022729"/>
    </source>
</evidence>
<dbReference type="Pfam" id="PF04597">
    <property type="entry name" value="Ribophorin_I"/>
    <property type="match status" value="1"/>
</dbReference>
<evidence type="ECO:0000256" key="2">
    <source>
        <dbReference type="ARBA" id="ARBA00004115"/>
    </source>
</evidence>
<evidence type="ECO:0000256" key="10">
    <source>
        <dbReference type="RuleBase" id="RU361143"/>
    </source>
</evidence>
<dbReference type="eggNOG" id="KOG2291">
    <property type="taxonomic scope" value="Eukaryota"/>
</dbReference>
<evidence type="ECO:0000256" key="8">
    <source>
        <dbReference type="ARBA" id="ARBA00022989"/>
    </source>
</evidence>
<dbReference type="PANTHER" id="PTHR21049:SF0">
    <property type="entry name" value="DOLICHYL-DIPHOSPHOOLIGOSACCHARIDE--PROTEIN GLYCOSYLTRANSFERASE SUBUNIT 1"/>
    <property type="match status" value="1"/>
</dbReference>
<comment type="subunit">
    <text evidence="10">Component of the oligosaccharyltransferase (OST) complex.</text>
</comment>
<evidence type="ECO:0000256" key="3">
    <source>
        <dbReference type="ARBA" id="ARBA00004922"/>
    </source>
</evidence>
<keyword evidence="12" id="KW-1185">Reference proteome</keyword>
<dbReference type="InParanoid" id="G4T5E2"/>
<comment type="caution">
    <text evidence="11">The sequence shown here is derived from an EMBL/GenBank/DDBJ whole genome shotgun (WGS) entry which is preliminary data.</text>
</comment>
<comment type="subcellular location">
    <subcellularLocation>
        <location evidence="2 10">Endoplasmic reticulum membrane</location>
        <topology evidence="2 10">Single-pass type I membrane protein</topology>
    </subcellularLocation>
</comment>
<evidence type="ECO:0000313" key="11">
    <source>
        <dbReference type="EMBL" id="CCA66536.1"/>
    </source>
</evidence>
<evidence type="ECO:0000256" key="4">
    <source>
        <dbReference type="ARBA" id="ARBA00008905"/>
    </source>
</evidence>
<organism evidence="11 12">
    <name type="scientific">Serendipita indica (strain DSM 11827)</name>
    <name type="common">Root endophyte fungus</name>
    <name type="synonym">Piriformospora indica</name>
    <dbReference type="NCBI Taxonomy" id="1109443"/>
    <lineage>
        <taxon>Eukaryota</taxon>
        <taxon>Fungi</taxon>
        <taxon>Dikarya</taxon>
        <taxon>Basidiomycota</taxon>
        <taxon>Agaricomycotina</taxon>
        <taxon>Agaricomycetes</taxon>
        <taxon>Sebacinales</taxon>
        <taxon>Serendipitaceae</taxon>
        <taxon>Serendipita</taxon>
    </lineage>
</organism>
<dbReference type="AlphaFoldDB" id="G4T5E2"/>
<keyword evidence="8 10" id="KW-1133">Transmembrane helix</keyword>
<comment type="similarity">
    <text evidence="4 10">Belongs to the OST1 family.</text>
</comment>
<proteinExistence type="inferred from homology"/>
<dbReference type="GO" id="GO:0018279">
    <property type="term" value="P:protein N-linked glycosylation via asparagine"/>
    <property type="evidence" value="ECO:0007669"/>
    <property type="project" value="TreeGrafter"/>
</dbReference>
<feature type="chain" id="PRO_5005132232" description="Dolichyl-diphosphooligosaccharide--protein glycosyltransferase subunit 1" evidence="10">
    <location>
        <begin position="20"/>
        <end position="497"/>
    </location>
</feature>
<dbReference type="FunCoup" id="G4T5E2">
    <property type="interactions" value="621"/>
</dbReference>
<dbReference type="STRING" id="1109443.G4T5E2"/>
<reference evidence="11 12" key="1">
    <citation type="journal article" date="2011" name="PLoS Pathog.">
        <title>Endophytic Life Strategies Decoded by Genome and Transcriptome Analyses of the Mutualistic Root Symbiont Piriformospora indica.</title>
        <authorList>
            <person name="Zuccaro A."/>
            <person name="Lahrmann U."/>
            <person name="Guldener U."/>
            <person name="Langen G."/>
            <person name="Pfiffi S."/>
            <person name="Biedenkopf D."/>
            <person name="Wong P."/>
            <person name="Samans B."/>
            <person name="Grimm C."/>
            <person name="Basiewicz M."/>
            <person name="Murat C."/>
            <person name="Martin F."/>
            <person name="Kogel K.H."/>
        </authorList>
    </citation>
    <scope>NUCLEOTIDE SEQUENCE [LARGE SCALE GENOMIC DNA]</scope>
    <source>
        <strain evidence="11 12">DSM 11827</strain>
    </source>
</reference>
<evidence type="ECO:0000256" key="7">
    <source>
        <dbReference type="ARBA" id="ARBA00022824"/>
    </source>
</evidence>
<dbReference type="PANTHER" id="PTHR21049">
    <property type="entry name" value="RIBOPHORIN I"/>
    <property type="match status" value="1"/>
</dbReference>
<keyword evidence="11" id="KW-0808">Transferase</keyword>
<comment type="function">
    <text evidence="1 10">Subunit of the oligosaccharyl transferase (OST) complex that catalyzes the initial transfer of a defined glycan (Glc(3)Man(9)GlcNAc(2) in eukaryotes) from the lipid carrier dolichol-pyrophosphate to an asparagine residue within an Asn-X-Ser/Thr consensus motif in nascent polypeptide chains, the first step in protein N-glycosylation. N-glycosylation occurs cotranslationally and the complex associates with the Sec61 complex at the channel-forming translocon complex that mediates protein translocation across the endoplasmic reticulum (ER). All subunits are required for a maximal enzyme activity.</text>
</comment>
<protein>
    <recommendedName>
        <fullName evidence="10">Dolichyl-diphosphooligosaccharide--protein glycosyltransferase subunit 1</fullName>
    </recommendedName>
</protein>
<dbReference type="GO" id="GO:0008250">
    <property type="term" value="C:oligosaccharyltransferase complex"/>
    <property type="evidence" value="ECO:0007669"/>
    <property type="project" value="UniProtKB-UniRule"/>
</dbReference>
<comment type="pathway">
    <text evidence="3 10">Protein modification; protein glycosylation.</text>
</comment>
<dbReference type="Proteomes" id="UP000007148">
    <property type="component" value="Unassembled WGS sequence"/>
</dbReference>
<dbReference type="UniPathway" id="UPA00378"/>
<accession>G4T5E2</accession>
<dbReference type="InterPro" id="IPR007676">
    <property type="entry name" value="Ribophorin_I"/>
</dbReference>
<evidence type="ECO:0000256" key="5">
    <source>
        <dbReference type="ARBA" id="ARBA00022692"/>
    </source>
</evidence>
<dbReference type="HOGENOM" id="CLU_031381_1_0_1"/>
<sequence>MGFVYWLLAAASLAATTNAASSSSRHLFENTNIQRTVELGGSLTHVTTTIAVKALGHGGPNVYELALSELEHQRTALLEVKLKGGAQNLAVEKHGFDPTSNAYLYTVELPPLAQNATATLVVNSILAHASKAYPASIKQADPQCLLFTTEAYVLSPYKTLTERTKIRLPSPKVLSYSAPEALSNYAPEGSKEQARGIRSGAVITYGPFDDLPPTTGKFFAKEDQQLLSVHYEYETPVLSVVSLDRWAEISHWGDNLNIQDNVHIRNDGPELKGHFSRLEMQQAKYFNKVQHQVLTHIPLQLPPGIHTPYYYDSIGNVTTSRYRASPKVPGKKRPMPSFLEIRPRYPLLGGWNYTYTLGWDAPLGDSAKYDSKTGKYVIGVPFMTPITGAAVDEASVTIVFPEGAENVEVFPPFDVDSTSRFTHVTYLDTIGRPAVVLRSSKLTDQHTGVIYATYTVPVRAHLAKPLAVGTAMFGFFLLAAFFRRVDLRIGSTKSKRS</sequence>
<dbReference type="EMBL" id="CAFZ01000003">
    <property type="protein sequence ID" value="CCA66536.1"/>
    <property type="molecule type" value="Genomic_DNA"/>
</dbReference>
<dbReference type="OrthoDB" id="310030at2759"/>